<evidence type="ECO:0000313" key="6">
    <source>
        <dbReference type="EMBL" id="MCW8334581.1"/>
    </source>
</evidence>
<reference evidence="6" key="1">
    <citation type="submission" date="2022-02" db="EMBL/GenBank/DDBJ databases">
        <title>Vibrio sp. nov., a new bacterium isolated from Bohai sea, China.</title>
        <authorList>
            <person name="Yuan Y."/>
        </authorList>
    </citation>
    <scope>NUCLEOTIDE SEQUENCE</scope>
    <source>
        <strain evidence="6">DBSS07</strain>
    </source>
</reference>
<dbReference type="CDD" id="cd06170">
    <property type="entry name" value="LuxR_C_like"/>
    <property type="match status" value="1"/>
</dbReference>
<organism evidence="6 7">
    <name type="scientific">Vibrio paucivorans</name>
    <dbReference type="NCBI Taxonomy" id="2829489"/>
    <lineage>
        <taxon>Bacteria</taxon>
        <taxon>Pseudomonadati</taxon>
        <taxon>Pseudomonadota</taxon>
        <taxon>Gammaproteobacteria</taxon>
        <taxon>Vibrionales</taxon>
        <taxon>Vibrionaceae</taxon>
        <taxon>Vibrio</taxon>
    </lineage>
</organism>
<dbReference type="InterPro" id="IPR036388">
    <property type="entry name" value="WH-like_DNA-bd_sf"/>
</dbReference>
<gene>
    <name evidence="6" type="ORF">MD483_12195</name>
</gene>
<dbReference type="PROSITE" id="PS50043">
    <property type="entry name" value="HTH_LUXR_2"/>
    <property type="match status" value="1"/>
</dbReference>
<proteinExistence type="predicted"/>
<dbReference type="SUPFAM" id="SSF52172">
    <property type="entry name" value="CheY-like"/>
    <property type="match status" value="1"/>
</dbReference>
<name>A0A9X3CF25_9VIBR</name>
<feature type="modified residue" description="4-aspartylphosphate" evidence="3">
    <location>
        <position position="56"/>
    </location>
</feature>
<dbReference type="SUPFAM" id="SSF46894">
    <property type="entry name" value="C-terminal effector domain of the bipartite response regulators"/>
    <property type="match status" value="1"/>
</dbReference>
<evidence type="ECO:0000259" key="4">
    <source>
        <dbReference type="PROSITE" id="PS50043"/>
    </source>
</evidence>
<feature type="domain" description="HTH luxR-type" evidence="4">
    <location>
        <begin position="133"/>
        <end position="198"/>
    </location>
</feature>
<dbReference type="Pfam" id="PF00196">
    <property type="entry name" value="GerE"/>
    <property type="match status" value="1"/>
</dbReference>
<dbReference type="RefSeq" id="WP_265687968.1">
    <property type="nucleotide sequence ID" value="NZ_JAKRRX010000064.1"/>
</dbReference>
<dbReference type="GO" id="GO:0003677">
    <property type="term" value="F:DNA binding"/>
    <property type="evidence" value="ECO:0007669"/>
    <property type="project" value="UniProtKB-KW"/>
</dbReference>
<dbReference type="InterPro" id="IPR016032">
    <property type="entry name" value="Sig_transdc_resp-reg_C-effctor"/>
</dbReference>
<dbReference type="EMBL" id="JAKRRX010000064">
    <property type="protein sequence ID" value="MCW8334581.1"/>
    <property type="molecule type" value="Genomic_DNA"/>
</dbReference>
<evidence type="ECO:0000256" key="3">
    <source>
        <dbReference type="PROSITE-ProRule" id="PRU00169"/>
    </source>
</evidence>
<comment type="caution">
    <text evidence="6">The sequence shown here is derived from an EMBL/GenBank/DDBJ whole genome shotgun (WGS) entry which is preliminary data.</text>
</comment>
<keyword evidence="2" id="KW-0238">DNA-binding</keyword>
<dbReference type="Gene3D" id="3.40.50.2300">
    <property type="match status" value="1"/>
</dbReference>
<dbReference type="InterPro" id="IPR058245">
    <property type="entry name" value="NreC/VraR/RcsB-like_REC"/>
</dbReference>
<keyword evidence="1 3" id="KW-0597">Phosphoprotein</keyword>
<dbReference type="InterPro" id="IPR011006">
    <property type="entry name" value="CheY-like_superfamily"/>
</dbReference>
<dbReference type="PANTHER" id="PTHR45566:SF1">
    <property type="entry name" value="HTH-TYPE TRANSCRIPTIONAL REGULATOR YHJB-RELATED"/>
    <property type="match status" value="1"/>
</dbReference>
<keyword evidence="7" id="KW-1185">Reference proteome</keyword>
<dbReference type="GO" id="GO:0000160">
    <property type="term" value="P:phosphorelay signal transduction system"/>
    <property type="evidence" value="ECO:0007669"/>
    <property type="project" value="InterPro"/>
</dbReference>
<accession>A0A9X3CF25</accession>
<protein>
    <submittedName>
        <fullName evidence="6">Response regulator transcription factor</fullName>
    </submittedName>
</protein>
<sequence>MNSNHILIIDTFPIVRRALELELRTAVPSAHFYHTDSCQEAAKILRANEIDMILLDVDLNDGSGLNLVSRIRRQGFAGKILFISSSSFPKVSQTAKDVGANGYISKTEPSNLIRDAIMAVKSGYSVFKQEPASTATFQDLSKRESIVLNYLSKGYSNKKISELLSLSSKTVSTYKRRILKKYDANSIIEVMNLEEMASGSALHS</sequence>
<dbReference type="PROSITE" id="PS00622">
    <property type="entry name" value="HTH_LUXR_1"/>
    <property type="match status" value="1"/>
</dbReference>
<evidence type="ECO:0000256" key="2">
    <source>
        <dbReference type="ARBA" id="ARBA00023125"/>
    </source>
</evidence>
<dbReference type="InterPro" id="IPR000792">
    <property type="entry name" value="Tscrpt_reg_LuxR_C"/>
</dbReference>
<dbReference type="SMART" id="SM00421">
    <property type="entry name" value="HTH_LUXR"/>
    <property type="match status" value="1"/>
</dbReference>
<dbReference type="PRINTS" id="PR00038">
    <property type="entry name" value="HTHLUXR"/>
</dbReference>
<dbReference type="InterPro" id="IPR001789">
    <property type="entry name" value="Sig_transdc_resp-reg_receiver"/>
</dbReference>
<evidence type="ECO:0000313" key="7">
    <source>
        <dbReference type="Proteomes" id="UP001155586"/>
    </source>
</evidence>
<dbReference type="SMART" id="SM00448">
    <property type="entry name" value="REC"/>
    <property type="match status" value="1"/>
</dbReference>
<dbReference type="GO" id="GO:0006355">
    <property type="term" value="P:regulation of DNA-templated transcription"/>
    <property type="evidence" value="ECO:0007669"/>
    <property type="project" value="InterPro"/>
</dbReference>
<dbReference type="Gene3D" id="1.10.10.10">
    <property type="entry name" value="Winged helix-like DNA-binding domain superfamily/Winged helix DNA-binding domain"/>
    <property type="match status" value="1"/>
</dbReference>
<evidence type="ECO:0000259" key="5">
    <source>
        <dbReference type="PROSITE" id="PS50110"/>
    </source>
</evidence>
<dbReference type="InterPro" id="IPR051015">
    <property type="entry name" value="EvgA-like"/>
</dbReference>
<dbReference type="Pfam" id="PF00072">
    <property type="entry name" value="Response_reg"/>
    <property type="match status" value="1"/>
</dbReference>
<feature type="domain" description="Response regulatory" evidence="5">
    <location>
        <begin position="5"/>
        <end position="121"/>
    </location>
</feature>
<dbReference type="PANTHER" id="PTHR45566">
    <property type="entry name" value="HTH-TYPE TRANSCRIPTIONAL REGULATOR YHJB-RELATED"/>
    <property type="match status" value="1"/>
</dbReference>
<dbReference type="PROSITE" id="PS50110">
    <property type="entry name" value="RESPONSE_REGULATORY"/>
    <property type="match status" value="1"/>
</dbReference>
<evidence type="ECO:0000256" key="1">
    <source>
        <dbReference type="ARBA" id="ARBA00022553"/>
    </source>
</evidence>
<dbReference type="AlphaFoldDB" id="A0A9X3CF25"/>
<dbReference type="Proteomes" id="UP001155586">
    <property type="component" value="Unassembled WGS sequence"/>
</dbReference>
<dbReference type="CDD" id="cd17535">
    <property type="entry name" value="REC_NarL-like"/>
    <property type="match status" value="1"/>
</dbReference>